<dbReference type="InterPro" id="IPR036291">
    <property type="entry name" value="NAD(P)-bd_dom_sf"/>
</dbReference>
<dbReference type="InterPro" id="IPR011032">
    <property type="entry name" value="GroES-like_sf"/>
</dbReference>
<dbReference type="RefSeq" id="WP_140007240.1">
    <property type="nucleotide sequence ID" value="NZ_JBHMDG010000013.1"/>
</dbReference>
<feature type="domain" description="Enoyl reductase (ER)" evidence="2">
    <location>
        <begin position="10"/>
        <end position="333"/>
    </location>
</feature>
<evidence type="ECO:0000313" key="4">
    <source>
        <dbReference type="Proteomes" id="UP001589750"/>
    </source>
</evidence>
<dbReference type="InterPro" id="IPR051603">
    <property type="entry name" value="Zinc-ADH_QOR/CCCR"/>
</dbReference>
<evidence type="ECO:0000259" key="2">
    <source>
        <dbReference type="SMART" id="SM00829"/>
    </source>
</evidence>
<dbReference type="SUPFAM" id="SSF51735">
    <property type="entry name" value="NAD(P)-binding Rossmann-fold domains"/>
    <property type="match status" value="1"/>
</dbReference>
<evidence type="ECO:0000313" key="3">
    <source>
        <dbReference type="EMBL" id="MFB9313777.1"/>
    </source>
</evidence>
<dbReference type="PANTHER" id="PTHR44154">
    <property type="entry name" value="QUINONE OXIDOREDUCTASE"/>
    <property type="match status" value="1"/>
</dbReference>
<dbReference type="CDD" id="cd08253">
    <property type="entry name" value="zeta_crystallin"/>
    <property type="match status" value="1"/>
</dbReference>
<reference evidence="3 4" key="1">
    <citation type="submission" date="2024-09" db="EMBL/GenBank/DDBJ databases">
        <authorList>
            <person name="Sun Q."/>
            <person name="Mori K."/>
        </authorList>
    </citation>
    <scope>NUCLEOTIDE SEQUENCE [LARGE SCALE GENOMIC DNA]</scope>
    <source>
        <strain evidence="3 4">JCM 9626</strain>
    </source>
</reference>
<dbReference type="SUPFAM" id="SSF50129">
    <property type="entry name" value="GroES-like"/>
    <property type="match status" value="1"/>
</dbReference>
<dbReference type="InterPro" id="IPR013154">
    <property type="entry name" value="ADH-like_N"/>
</dbReference>
<proteinExistence type="predicted"/>
<dbReference type="Pfam" id="PF08240">
    <property type="entry name" value="ADH_N"/>
    <property type="match status" value="1"/>
</dbReference>
<dbReference type="PANTHER" id="PTHR44154:SF1">
    <property type="entry name" value="QUINONE OXIDOREDUCTASE"/>
    <property type="match status" value="1"/>
</dbReference>
<dbReference type="Proteomes" id="UP001589750">
    <property type="component" value="Unassembled WGS sequence"/>
</dbReference>
<comment type="caution">
    <text evidence="3">The sequence shown here is derived from an EMBL/GenBank/DDBJ whole genome shotgun (WGS) entry which is preliminary data.</text>
</comment>
<evidence type="ECO:0000256" key="1">
    <source>
        <dbReference type="ARBA" id="ARBA00022857"/>
    </source>
</evidence>
<keyword evidence="4" id="KW-1185">Reference proteome</keyword>
<dbReference type="Pfam" id="PF00107">
    <property type="entry name" value="ADH_zinc_N"/>
    <property type="match status" value="1"/>
</dbReference>
<organism evidence="3 4">
    <name type="scientific">Nocardioides plantarum</name>
    <dbReference type="NCBI Taxonomy" id="29299"/>
    <lineage>
        <taxon>Bacteria</taxon>
        <taxon>Bacillati</taxon>
        <taxon>Actinomycetota</taxon>
        <taxon>Actinomycetes</taxon>
        <taxon>Propionibacteriales</taxon>
        <taxon>Nocardioidaceae</taxon>
        <taxon>Nocardioides</taxon>
    </lineage>
</organism>
<dbReference type="Gene3D" id="3.90.180.10">
    <property type="entry name" value="Medium-chain alcohol dehydrogenases, catalytic domain"/>
    <property type="match status" value="1"/>
</dbReference>
<sequence length="336" mass="34025">MRAVVYTDNGPSSVLHLVDLPDPTPGPGEVVVRLVRAGVNPTDWKFRAGMMPKVHEQVSPGQDGAGTVEAVGAGVDTLAVGDRVWVAMAQHGRPIGTAAELTVQPAAHVSPLPDAASYDVGASLGVPALTAHRALSFATADGRVAPGSLASRTVLVAGGAGAVGNAAIQLAVWAGATVVTTVSSDAKGDLARAAGAHHVIDYTSADVAARVREIAPDGVDLVVEVAPAQNLALDLEVVANLGTIAFYANNGGDEVTMPLRPSFSKNVRLQGILLYTVGEEALRIGAEDVTAAVTDGALGVGEERGVPLHHFALEETAAAHDAVEGGAVGKVLIDLA</sequence>
<accession>A0ABV5KAM4</accession>
<name>A0ABV5KAM4_9ACTN</name>
<dbReference type="SMART" id="SM00829">
    <property type="entry name" value="PKS_ER"/>
    <property type="match status" value="1"/>
</dbReference>
<dbReference type="EMBL" id="JBHMDG010000013">
    <property type="protein sequence ID" value="MFB9313777.1"/>
    <property type="molecule type" value="Genomic_DNA"/>
</dbReference>
<gene>
    <name evidence="3" type="ORF">ACFFRI_12055</name>
</gene>
<keyword evidence="1" id="KW-0521">NADP</keyword>
<dbReference type="Gene3D" id="3.40.50.720">
    <property type="entry name" value="NAD(P)-binding Rossmann-like Domain"/>
    <property type="match status" value="1"/>
</dbReference>
<protein>
    <submittedName>
        <fullName evidence="3">NADPH:quinone reductase</fullName>
    </submittedName>
</protein>
<dbReference type="InterPro" id="IPR013149">
    <property type="entry name" value="ADH-like_C"/>
</dbReference>
<dbReference type="InterPro" id="IPR020843">
    <property type="entry name" value="ER"/>
</dbReference>